<feature type="compositionally biased region" description="Basic and acidic residues" evidence="1">
    <location>
        <begin position="1"/>
        <end position="15"/>
    </location>
</feature>
<gene>
    <name evidence="2" type="ORF">RIF29_17518</name>
</gene>
<evidence type="ECO:0000313" key="3">
    <source>
        <dbReference type="Proteomes" id="UP001372338"/>
    </source>
</evidence>
<dbReference type="Proteomes" id="UP001372338">
    <property type="component" value="Unassembled WGS sequence"/>
</dbReference>
<keyword evidence="3" id="KW-1185">Reference proteome</keyword>
<dbReference type="EMBL" id="JAYWIO010000003">
    <property type="protein sequence ID" value="KAK7276379.1"/>
    <property type="molecule type" value="Genomic_DNA"/>
</dbReference>
<evidence type="ECO:0000256" key="1">
    <source>
        <dbReference type="SAM" id="MobiDB-lite"/>
    </source>
</evidence>
<protein>
    <submittedName>
        <fullName evidence="2">Uncharacterized protein</fullName>
    </submittedName>
</protein>
<organism evidence="2 3">
    <name type="scientific">Crotalaria pallida</name>
    <name type="common">Smooth rattlebox</name>
    <name type="synonym">Crotalaria striata</name>
    <dbReference type="NCBI Taxonomy" id="3830"/>
    <lineage>
        <taxon>Eukaryota</taxon>
        <taxon>Viridiplantae</taxon>
        <taxon>Streptophyta</taxon>
        <taxon>Embryophyta</taxon>
        <taxon>Tracheophyta</taxon>
        <taxon>Spermatophyta</taxon>
        <taxon>Magnoliopsida</taxon>
        <taxon>eudicotyledons</taxon>
        <taxon>Gunneridae</taxon>
        <taxon>Pentapetalae</taxon>
        <taxon>rosids</taxon>
        <taxon>fabids</taxon>
        <taxon>Fabales</taxon>
        <taxon>Fabaceae</taxon>
        <taxon>Papilionoideae</taxon>
        <taxon>50 kb inversion clade</taxon>
        <taxon>genistoids sensu lato</taxon>
        <taxon>core genistoids</taxon>
        <taxon>Crotalarieae</taxon>
        <taxon>Crotalaria</taxon>
    </lineage>
</organism>
<proteinExistence type="predicted"/>
<feature type="region of interest" description="Disordered" evidence="1">
    <location>
        <begin position="1"/>
        <end position="56"/>
    </location>
</feature>
<dbReference type="AlphaFoldDB" id="A0AAN9FII1"/>
<name>A0AAN9FII1_CROPI</name>
<comment type="caution">
    <text evidence="2">The sequence shown here is derived from an EMBL/GenBank/DDBJ whole genome shotgun (WGS) entry which is preliminary data.</text>
</comment>
<evidence type="ECO:0000313" key="2">
    <source>
        <dbReference type="EMBL" id="KAK7276379.1"/>
    </source>
</evidence>
<accession>A0AAN9FII1</accession>
<feature type="region of interest" description="Disordered" evidence="1">
    <location>
        <begin position="101"/>
        <end position="124"/>
    </location>
</feature>
<sequence length="313" mass="33631">MHENSAMHENSEGNDPRGNSTTEEDDLKARSTKKPKPNEVGEAEVIMDDPISERKDQCPESLLTINSSAGANQTVVAVGSSEEAAGSSVVAGVPVVVENQPIVQEGNNDPEFLGGVDEKNSQSVDTGLTNEEVGFALQQIEAAAEVANNKNTKGYVKPHGMSQSIKMGLPHRPKVVKENNKSVSNGKGVKSISKPNVVEVSIPSPSVAPSTSDSELMKQKEKEILRLMSRKQNEIWKAYKEGKPIDDYLNLSVLSSTEEDVECVRKLLEKGGGTDFLLSKPPDPSNLIHSSLDSGSVPFEAVFLNDESISHGI</sequence>
<reference evidence="2 3" key="1">
    <citation type="submission" date="2024-01" db="EMBL/GenBank/DDBJ databases">
        <title>The genomes of 5 underutilized Papilionoideae crops provide insights into root nodulation and disease resistanc.</title>
        <authorList>
            <person name="Yuan L."/>
        </authorList>
    </citation>
    <scope>NUCLEOTIDE SEQUENCE [LARGE SCALE GENOMIC DNA]</scope>
    <source>
        <strain evidence="2">ZHUSHIDOU_FW_LH</strain>
        <tissue evidence="2">Leaf</tissue>
    </source>
</reference>